<dbReference type="PANTHER" id="PTHR34351:SF2">
    <property type="entry name" value="DUF58 DOMAIN-CONTAINING PROTEIN"/>
    <property type="match status" value="1"/>
</dbReference>
<evidence type="ECO:0000313" key="4">
    <source>
        <dbReference type="Proteomes" id="UP000244240"/>
    </source>
</evidence>
<accession>A0A2T6AZX2</accession>
<name>A0A2T6AZX2_9BACL</name>
<proteinExistence type="predicted"/>
<feature type="domain" description="DUF58" evidence="2">
    <location>
        <begin position="187"/>
        <end position="300"/>
    </location>
</feature>
<evidence type="ECO:0000259" key="2">
    <source>
        <dbReference type="Pfam" id="PF01882"/>
    </source>
</evidence>
<feature type="transmembrane region" description="Helical" evidence="1">
    <location>
        <begin position="22"/>
        <end position="42"/>
    </location>
</feature>
<dbReference type="PANTHER" id="PTHR34351">
    <property type="entry name" value="SLR1927 PROTEIN-RELATED"/>
    <property type="match status" value="1"/>
</dbReference>
<protein>
    <submittedName>
        <fullName evidence="3">Uncharacterized protein (DUF58 family)</fullName>
    </submittedName>
</protein>
<dbReference type="EMBL" id="QBKR01000041">
    <property type="protein sequence ID" value="PTX49345.1"/>
    <property type="molecule type" value="Genomic_DNA"/>
</dbReference>
<keyword evidence="1" id="KW-0472">Membrane</keyword>
<evidence type="ECO:0000313" key="3">
    <source>
        <dbReference type="EMBL" id="PTX49345.1"/>
    </source>
</evidence>
<dbReference type="AlphaFoldDB" id="A0A2T6AZX2"/>
<dbReference type="Pfam" id="PF01882">
    <property type="entry name" value="DUF58"/>
    <property type="match status" value="1"/>
</dbReference>
<keyword evidence="1" id="KW-1133">Transmembrane helix</keyword>
<sequence length="396" mass="44043">MGVLTFIAFAFGRFQGGFVPWFLFYVSFILLLYVALVAFFALRNPEVERVLSASTATAGESLKVSIRYRIPAVIPPAWIWIRDVGDPKALTQEGFTTLVPGFSREGVLEYGLYNLPRGRHRFHSIEVRSGDLFGLVEKRWNFSRANEILVYPRTREIRSWHTVNDRNTGRSFATHRIGEDVTSVVGVRDYTDRDALSRIHWKASARGQGLKAKEFEHRITNDFMFVLDCHAAHFSGEGDPLFERAVSLTASLARFAVQRRFSAGVIAWGNRRLHLPPGRTPDHLSHLFEPLAVIQPQGQKRIADVLLNESVYLPQGTTVVLVTPRLGEAEGNAISQLVLRKIKVEVFRVVGDGPLPGGETGVPGFLDSLGVRVYPVRNDAFEHLTGGGADYGSGSA</sequence>
<reference evidence="3 4" key="1">
    <citation type="submission" date="2018-04" db="EMBL/GenBank/DDBJ databases">
        <title>Genomic Encyclopedia of Archaeal and Bacterial Type Strains, Phase II (KMG-II): from individual species to whole genera.</title>
        <authorList>
            <person name="Goeker M."/>
        </authorList>
    </citation>
    <scope>NUCLEOTIDE SEQUENCE [LARGE SCALE GENOMIC DNA]</scope>
    <source>
        <strain evidence="3 4">DSM 45787</strain>
    </source>
</reference>
<evidence type="ECO:0000256" key="1">
    <source>
        <dbReference type="SAM" id="Phobius"/>
    </source>
</evidence>
<gene>
    <name evidence="3" type="ORF">C8P63_1418</name>
</gene>
<keyword evidence="1" id="KW-0812">Transmembrane</keyword>
<organism evidence="3 4">
    <name type="scientific">Melghirimyces profundicolus</name>
    <dbReference type="NCBI Taxonomy" id="1242148"/>
    <lineage>
        <taxon>Bacteria</taxon>
        <taxon>Bacillati</taxon>
        <taxon>Bacillota</taxon>
        <taxon>Bacilli</taxon>
        <taxon>Bacillales</taxon>
        <taxon>Thermoactinomycetaceae</taxon>
        <taxon>Melghirimyces</taxon>
    </lineage>
</organism>
<dbReference type="InterPro" id="IPR002881">
    <property type="entry name" value="DUF58"/>
</dbReference>
<dbReference type="Proteomes" id="UP000244240">
    <property type="component" value="Unassembled WGS sequence"/>
</dbReference>
<comment type="caution">
    <text evidence="3">The sequence shown here is derived from an EMBL/GenBank/DDBJ whole genome shotgun (WGS) entry which is preliminary data.</text>
</comment>
<keyword evidence="4" id="KW-1185">Reference proteome</keyword>